<comment type="caution">
    <text evidence="2">The sequence shown here is derived from an EMBL/GenBank/DDBJ whole genome shotgun (WGS) entry which is preliminary data.</text>
</comment>
<proteinExistence type="predicted"/>
<gene>
    <name evidence="2" type="ORF">LX99_04130</name>
</gene>
<evidence type="ECO:0000313" key="3">
    <source>
        <dbReference type="Proteomes" id="UP000245678"/>
    </source>
</evidence>
<evidence type="ECO:0000256" key="1">
    <source>
        <dbReference type="SAM" id="SignalP"/>
    </source>
</evidence>
<dbReference type="AlphaFoldDB" id="A0A316HII4"/>
<keyword evidence="1" id="KW-0732">Signal</keyword>
<feature type="chain" id="PRO_5016345791" evidence="1">
    <location>
        <begin position="21"/>
        <end position="106"/>
    </location>
</feature>
<dbReference type="EMBL" id="QGHA01000010">
    <property type="protein sequence ID" value="PWK73745.1"/>
    <property type="molecule type" value="Genomic_DNA"/>
</dbReference>
<keyword evidence="3" id="KW-1185">Reference proteome</keyword>
<protein>
    <submittedName>
        <fullName evidence="2">Uncharacterized protein</fullName>
    </submittedName>
</protein>
<name>A0A316HII4_9SPHI</name>
<feature type="signal peptide" evidence="1">
    <location>
        <begin position="1"/>
        <end position="20"/>
    </location>
</feature>
<dbReference type="Proteomes" id="UP000245678">
    <property type="component" value="Unassembled WGS sequence"/>
</dbReference>
<sequence>MKKIIFLFLIGLFISTFANAKSIAKLKSNSKITINGVQVLLPTAIGKSTSFIEYGSATTLKKIFKVDKCYKVSTVQIGTGVVTDANGNVTNTFPIYETTVTEIPCP</sequence>
<accession>A0A316HII4</accession>
<reference evidence="2 3" key="1">
    <citation type="submission" date="2018-05" db="EMBL/GenBank/DDBJ databases">
        <title>Genomic Encyclopedia of Archaeal and Bacterial Type Strains, Phase II (KMG-II): from individual species to whole genera.</title>
        <authorList>
            <person name="Goeker M."/>
        </authorList>
    </citation>
    <scope>NUCLEOTIDE SEQUENCE [LARGE SCALE GENOMIC DNA]</scope>
    <source>
        <strain evidence="2 3">DSM 19975</strain>
    </source>
</reference>
<dbReference type="RefSeq" id="WP_109609510.1">
    <property type="nucleotide sequence ID" value="NZ_QGHA01000010.1"/>
</dbReference>
<evidence type="ECO:0000313" key="2">
    <source>
        <dbReference type="EMBL" id="PWK73745.1"/>
    </source>
</evidence>
<organism evidence="2 3">
    <name type="scientific">Mucilaginibacter oryzae</name>
    <dbReference type="NCBI Taxonomy" id="468058"/>
    <lineage>
        <taxon>Bacteria</taxon>
        <taxon>Pseudomonadati</taxon>
        <taxon>Bacteroidota</taxon>
        <taxon>Sphingobacteriia</taxon>
        <taxon>Sphingobacteriales</taxon>
        <taxon>Sphingobacteriaceae</taxon>
        <taxon>Mucilaginibacter</taxon>
    </lineage>
</organism>